<organism evidence="9 10">
    <name type="scientific">Spirosoma validum</name>
    <dbReference type="NCBI Taxonomy" id="2771355"/>
    <lineage>
        <taxon>Bacteria</taxon>
        <taxon>Pseudomonadati</taxon>
        <taxon>Bacteroidota</taxon>
        <taxon>Cytophagia</taxon>
        <taxon>Cytophagales</taxon>
        <taxon>Cytophagaceae</taxon>
        <taxon>Spirosoma</taxon>
    </lineage>
</organism>
<comment type="caution">
    <text evidence="9">The sequence shown here is derived from an EMBL/GenBank/DDBJ whole genome shotgun (WGS) entry which is preliminary data.</text>
</comment>
<gene>
    <name evidence="9" type="ORF">IC230_20065</name>
</gene>
<dbReference type="InterPro" id="IPR050250">
    <property type="entry name" value="Macrolide_Exporter_MacB"/>
</dbReference>
<keyword evidence="4 6" id="KW-1133">Transmembrane helix</keyword>
<evidence type="ECO:0000256" key="3">
    <source>
        <dbReference type="ARBA" id="ARBA00022692"/>
    </source>
</evidence>
<dbReference type="Proteomes" id="UP000653797">
    <property type="component" value="Unassembled WGS sequence"/>
</dbReference>
<feature type="transmembrane region" description="Helical" evidence="6">
    <location>
        <begin position="768"/>
        <end position="788"/>
    </location>
</feature>
<dbReference type="InterPro" id="IPR003838">
    <property type="entry name" value="ABC3_permease_C"/>
</dbReference>
<dbReference type="AlphaFoldDB" id="A0A927B4Q3"/>
<evidence type="ECO:0000256" key="4">
    <source>
        <dbReference type="ARBA" id="ARBA00022989"/>
    </source>
</evidence>
<feature type="transmembrane region" description="Helical" evidence="6">
    <location>
        <begin position="291"/>
        <end position="311"/>
    </location>
</feature>
<name>A0A927B4Q3_9BACT</name>
<feature type="transmembrane region" description="Helical" evidence="6">
    <location>
        <begin position="339"/>
        <end position="362"/>
    </location>
</feature>
<feature type="domain" description="MacB-like periplasmic core" evidence="8">
    <location>
        <begin position="21"/>
        <end position="247"/>
    </location>
</feature>
<evidence type="ECO:0000256" key="6">
    <source>
        <dbReference type="SAM" id="Phobius"/>
    </source>
</evidence>
<evidence type="ECO:0000256" key="1">
    <source>
        <dbReference type="ARBA" id="ARBA00004651"/>
    </source>
</evidence>
<feature type="transmembrane region" description="Helical" evidence="6">
    <location>
        <begin position="21"/>
        <end position="42"/>
    </location>
</feature>
<dbReference type="PANTHER" id="PTHR30572">
    <property type="entry name" value="MEMBRANE COMPONENT OF TRANSPORTER-RELATED"/>
    <property type="match status" value="1"/>
</dbReference>
<evidence type="ECO:0000313" key="9">
    <source>
        <dbReference type="EMBL" id="MBD2755207.1"/>
    </source>
</evidence>
<protein>
    <submittedName>
        <fullName evidence="9">ABC transporter permease</fullName>
    </submittedName>
</protein>
<evidence type="ECO:0000259" key="7">
    <source>
        <dbReference type="Pfam" id="PF02687"/>
    </source>
</evidence>
<dbReference type="EMBL" id="JACXAA010000007">
    <property type="protein sequence ID" value="MBD2755207.1"/>
    <property type="molecule type" value="Genomic_DNA"/>
</dbReference>
<keyword evidence="3 6" id="KW-0812">Transmembrane</keyword>
<sequence>MLRNYVKIALRNLLKNKSFNAINILGLTLGISCCLFILLWVLDEERVDKFHANEKTLYSLYQTITANGKVSGNYSTPVRYKDGPVFLVGNMKAAIPDIKYQAFYATGYELPWGHPETFQTGEKKFKLEGSRASSDFFRMFSYPILVGNAATALNDISSLAISRKMADLFFGSPQKAIGKSLRYENKLDFVVTAVFENLPAQNSLKFDFLINWEAQQKKLEWASNDFRTYVQLADNADVTTVETKINRFLQPQLDKNDRSIRIGLQRYGDQYLHGHFVNGKPEDGRIEYVRLFSGVAIFLLLIACVNFMNLATARSVKRAKEIGVRKVVGSSRLDLIGQFLGESLLLSFVAIVLSLLLMQLLLPAFNQFTGKQIESPVTQASFWGYATGLMVFTGLLSGSYPALFLSSLKPVRILKGVIQFTRSAVWFQQGLTVFQFVLSITLLVATLVISRQTSYVRNAHLGYDRENLLYIRIEGALMSKNNYLFFKDQLSKMPGIAMVDRSSEAPHSMGFVIDGEEGRKEDAISWEGKEKGQSVAFHPTSVGLDFVKLMNLKLAEGRDFSRANATDSTDAFLVNEEAVKQMGLKNPIGKWVSAWQKKGHIIGILKDYHTNSFHEPIKPLIVDVKEYEYFGVILVRTVAGQTREALASLESVYKELNPNYPFSYQFLDQEYEQLYRSEQVLAKLSNVFAALAIVISCLGLLGLIMFSIEQRTKEIGIRKVLGSSERQIVTLLSGNFFRLILIAFFIASPLAWFAMNRWLQGFAYRITVSWWIFALAGVSVVAITLLTISYQAIRAALMNPVTSLRSE</sequence>
<dbReference type="GO" id="GO:0005886">
    <property type="term" value="C:plasma membrane"/>
    <property type="evidence" value="ECO:0007669"/>
    <property type="project" value="UniProtKB-SubCell"/>
</dbReference>
<accession>A0A927B4Q3</accession>
<feature type="domain" description="ABC3 transporter permease C-terminal" evidence="7">
    <location>
        <begin position="686"/>
        <end position="800"/>
    </location>
</feature>
<feature type="transmembrane region" description="Helical" evidence="6">
    <location>
        <begin position="728"/>
        <end position="748"/>
    </location>
</feature>
<evidence type="ECO:0000256" key="2">
    <source>
        <dbReference type="ARBA" id="ARBA00022475"/>
    </source>
</evidence>
<evidence type="ECO:0000259" key="8">
    <source>
        <dbReference type="Pfam" id="PF12704"/>
    </source>
</evidence>
<proteinExistence type="predicted"/>
<keyword evidence="10" id="KW-1185">Reference proteome</keyword>
<dbReference type="InterPro" id="IPR025857">
    <property type="entry name" value="MacB_PCD"/>
</dbReference>
<dbReference type="Pfam" id="PF12704">
    <property type="entry name" value="MacB_PCD"/>
    <property type="match status" value="1"/>
</dbReference>
<evidence type="ECO:0000313" key="10">
    <source>
        <dbReference type="Proteomes" id="UP000653797"/>
    </source>
</evidence>
<keyword evidence="5 6" id="KW-0472">Membrane</keyword>
<evidence type="ECO:0000256" key="5">
    <source>
        <dbReference type="ARBA" id="ARBA00023136"/>
    </source>
</evidence>
<reference evidence="9" key="1">
    <citation type="submission" date="2020-09" db="EMBL/GenBank/DDBJ databases">
        <authorList>
            <person name="Kim M.K."/>
        </authorList>
    </citation>
    <scope>NUCLEOTIDE SEQUENCE</scope>
    <source>
        <strain evidence="9">BT704</strain>
    </source>
</reference>
<feature type="domain" description="ABC3 transporter permease C-terminal" evidence="7">
    <location>
        <begin position="295"/>
        <end position="409"/>
    </location>
</feature>
<dbReference type="PROSITE" id="PS51257">
    <property type="entry name" value="PROKAR_LIPOPROTEIN"/>
    <property type="match status" value="1"/>
</dbReference>
<feature type="transmembrane region" description="Helical" evidence="6">
    <location>
        <begin position="426"/>
        <end position="449"/>
    </location>
</feature>
<dbReference type="GO" id="GO:0022857">
    <property type="term" value="F:transmembrane transporter activity"/>
    <property type="evidence" value="ECO:0007669"/>
    <property type="project" value="TreeGrafter"/>
</dbReference>
<dbReference type="Pfam" id="PF02687">
    <property type="entry name" value="FtsX"/>
    <property type="match status" value="2"/>
</dbReference>
<keyword evidence="2" id="KW-1003">Cell membrane</keyword>
<feature type="transmembrane region" description="Helical" evidence="6">
    <location>
        <begin position="687"/>
        <end position="708"/>
    </location>
</feature>
<dbReference type="PANTHER" id="PTHR30572:SF18">
    <property type="entry name" value="ABC-TYPE MACROLIDE FAMILY EXPORT SYSTEM PERMEASE COMPONENT 2"/>
    <property type="match status" value="1"/>
</dbReference>
<feature type="transmembrane region" description="Helical" evidence="6">
    <location>
        <begin position="382"/>
        <end position="405"/>
    </location>
</feature>
<comment type="subcellular location">
    <subcellularLocation>
        <location evidence="1">Cell membrane</location>
        <topology evidence="1">Multi-pass membrane protein</topology>
    </subcellularLocation>
</comment>